<dbReference type="AlphaFoldDB" id="A0A922I8R0"/>
<gene>
    <name evidence="1" type="ORF">DERF_001492</name>
</gene>
<keyword evidence="2" id="KW-1185">Reference proteome</keyword>
<name>A0A922I8R0_DERFA</name>
<protein>
    <submittedName>
        <fullName evidence="1">Uncharacterized protein</fullName>
    </submittedName>
</protein>
<proteinExistence type="predicted"/>
<evidence type="ECO:0000313" key="2">
    <source>
        <dbReference type="Proteomes" id="UP000790347"/>
    </source>
</evidence>
<organism evidence="1 2">
    <name type="scientific">Dermatophagoides farinae</name>
    <name type="common">American house dust mite</name>
    <dbReference type="NCBI Taxonomy" id="6954"/>
    <lineage>
        <taxon>Eukaryota</taxon>
        <taxon>Metazoa</taxon>
        <taxon>Ecdysozoa</taxon>
        <taxon>Arthropoda</taxon>
        <taxon>Chelicerata</taxon>
        <taxon>Arachnida</taxon>
        <taxon>Acari</taxon>
        <taxon>Acariformes</taxon>
        <taxon>Sarcoptiformes</taxon>
        <taxon>Astigmata</taxon>
        <taxon>Psoroptidia</taxon>
        <taxon>Analgoidea</taxon>
        <taxon>Pyroglyphidae</taxon>
        <taxon>Dermatophagoidinae</taxon>
        <taxon>Dermatophagoides</taxon>
    </lineage>
</organism>
<reference evidence="1" key="1">
    <citation type="submission" date="2013-05" db="EMBL/GenBank/DDBJ databases">
        <authorList>
            <person name="Yim A.K.Y."/>
            <person name="Chan T.F."/>
            <person name="Ji K.M."/>
            <person name="Liu X.Y."/>
            <person name="Zhou J.W."/>
            <person name="Li R.Q."/>
            <person name="Yang K.Y."/>
            <person name="Li J."/>
            <person name="Li M."/>
            <person name="Law P.T.W."/>
            <person name="Wu Y.L."/>
            <person name="Cai Z.L."/>
            <person name="Qin H."/>
            <person name="Bao Y."/>
            <person name="Leung R.K.K."/>
            <person name="Ng P.K.S."/>
            <person name="Zou J."/>
            <person name="Zhong X.J."/>
            <person name="Ran P.X."/>
            <person name="Zhong N.S."/>
            <person name="Liu Z.G."/>
            <person name="Tsui S.K.W."/>
        </authorList>
    </citation>
    <scope>NUCLEOTIDE SEQUENCE</scope>
    <source>
        <strain evidence="1">Derf</strain>
        <tissue evidence="1">Whole organism</tissue>
    </source>
</reference>
<sequence>MLYFEKNWNTIMSKGMNQEIEEFIECMEKMKNQMERHVPLTVSEKKYKESLKKIGKNFENKREQLLNSCPKLNEHLKPGEQKKEHIHLSEDLLNDLAQFYEFQKLIKKIY</sequence>
<dbReference type="OrthoDB" id="6509668at2759"/>
<reference evidence="1" key="2">
    <citation type="journal article" date="2022" name="Res Sq">
        <title>Comparative Genomics Reveals Insights into the Divergent Evolution of Astigmatic Mites and Household Pest Adaptations.</title>
        <authorList>
            <person name="Xiong Q."/>
            <person name="Wan A.T.-Y."/>
            <person name="Liu X.-Y."/>
            <person name="Fung C.S.-H."/>
            <person name="Xiao X."/>
            <person name="Malainual N."/>
            <person name="Hou J."/>
            <person name="Wang L."/>
            <person name="Wang M."/>
            <person name="Yang K."/>
            <person name="Cui Y."/>
            <person name="Leung E."/>
            <person name="Nong W."/>
            <person name="Shin S.-K."/>
            <person name="Au S."/>
            <person name="Jeong K.Y."/>
            <person name="Chew F.T."/>
            <person name="Hui J."/>
            <person name="Leung T.F."/>
            <person name="Tungtrongchitr A."/>
            <person name="Zhong N."/>
            <person name="Liu Z."/>
            <person name="Tsui S."/>
        </authorList>
    </citation>
    <scope>NUCLEOTIDE SEQUENCE</scope>
    <source>
        <strain evidence="1">Derf</strain>
        <tissue evidence="1">Whole organism</tissue>
    </source>
</reference>
<dbReference type="Proteomes" id="UP000790347">
    <property type="component" value="Unassembled WGS sequence"/>
</dbReference>
<dbReference type="EMBL" id="ASGP02000001">
    <property type="protein sequence ID" value="KAH9527482.1"/>
    <property type="molecule type" value="Genomic_DNA"/>
</dbReference>
<accession>A0A922I8R0</accession>
<evidence type="ECO:0000313" key="1">
    <source>
        <dbReference type="EMBL" id="KAH9527482.1"/>
    </source>
</evidence>
<comment type="caution">
    <text evidence="1">The sequence shown here is derived from an EMBL/GenBank/DDBJ whole genome shotgun (WGS) entry which is preliminary data.</text>
</comment>